<evidence type="ECO:0000256" key="4">
    <source>
        <dbReference type="ARBA" id="ARBA00022723"/>
    </source>
</evidence>
<keyword evidence="9 11" id="KW-0665">Pyrimidine biosynthesis</keyword>
<keyword evidence="6 11" id="KW-0067">ATP-binding</keyword>
<dbReference type="InterPro" id="IPR017926">
    <property type="entry name" value="GATASE"/>
</dbReference>
<dbReference type="Pfam" id="PF06418">
    <property type="entry name" value="CTP_synth_N"/>
    <property type="match status" value="1"/>
</dbReference>
<dbReference type="Gene3D" id="3.40.50.300">
    <property type="entry name" value="P-loop containing nucleotide triphosphate hydrolases"/>
    <property type="match status" value="1"/>
</dbReference>
<dbReference type="PROSITE" id="PS51273">
    <property type="entry name" value="GATASE_TYPE_1"/>
    <property type="match status" value="1"/>
</dbReference>
<dbReference type="GO" id="GO:0003883">
    <property type="term" value="F:CTP synthase activity"/>
    <property type="evidence" value="ECO:0007669"/>
    <property type="project" value="UniProtKB-UniRule"/>
</dbReference>
<comment type="similarity">
    <text evidence="2 11">Belongs to the CTP synthase family.</text>
</comment>
<evidence type="ECO:0000256" key="8">
    <source>
        <dbReference type="ARBA" id="ARBA00022962"/>
    </source>
</evidence>
<keyword evidence="8 11" id="KW-0315">Glutamine amidotransferase</keyword>
<feature type="binding site" evidence="11">
    <location>
        <position position="15"/>
    </location>
    <ligand>
        <name>UTP</name>
        <dbReference type="ChEBI" id="CHEBI:46398"/>
    </ligand>
</feature>
<feature type="binding site" evidence="11">
    <location>
        <begin position="384"/>
        <end position="387"/>
    </location>
    <ligand>
        <name>L-glutamine</name>
        <dbReference type="ChEBI" id="CHEBI:58359"/>
    </ligand>
</feature>
<gene>
    <name evidence="11" type="primary">pyrG</name>
    <name evidence="14" type="ORF">EYH45_06310</name>
</gene>
<dbReference type="SUPFAM" id="SSF52317">
    <property type="entry name" value="Class I glutamine amidotransferase-like"/>
    <property type="match status" value="1"/>
</dbReference>
<dbReference type="GO" id="GO:0019856">
    <property type="term" value="P:pyrimidine nucleobase biosynthetic process"/>
    <property type="evidence" value="ECO:0007669"/>
    <property type="project" value="TreeGrafter"/>
</dbReference>
<feature type="binding site" evidence="11">
    <location>
        <begin position="16"/>
        <end position="21"/>
    </location>
    <ligand>
        <name>ATP</name>
        <dbReference type="ChEBI" id="CHEBI:30616"/>
    </ligand>
</feature>
<comment type="caution">
    <text evidence="14">The sequence shown here is derived from an EMBL/GenBank/DDBJ whole genome shotgun (WGS) entry which is preliminary data.</text>
</comment>
<comment type="catalytic activity">
    <reaction evidence="11">
        <text>L-glutamine + H2O = L-glutamate + NH4(+)</text>
        <dbReference type="Rhea" id="RHEA:15889"/>
        <dbReference type="ChEBI" id="CHEBI:15377"/>
        <dbReference type="ChEBI" id="CHEBI:28938"/>
        <dbReference type="ChEBI" id="CHEBI:29985"/>
        <dbReference type="ChEBI" id="CHEBI:58359"/>
    </reaction>
</comment>
<name>A0A832ZWK1_CALS0</name>
<dbReference type="GO" id="GO:0044210">
    <property type="term" value="P:'de novo' CTP biosynthetic process"/>
    <property type="evidence" value="ECO:0007669"/>
    <property type="project" value="UniProtKB-UniRule"/>
</dbReference>
<dbReference type="PANTHER" id="PTHR11550">
    <property type="entry name" value="CTP SYNTHASE"/>
    <property type="match status" value="1"/>
</dbReference>
<reference evidence="14" key="1">
    <citation type="journal article" date="2020" name="ISME J.">
        <title>Gammaproteobacteria mediating utilization of methyl-, sulfur- and petroleum organic compounds in deep ocean hydrothermal plumes.</title>
        <authorList>
            <person name="Zhou Z."/>
            <person name="Liu Y."/>
            <person name="Pan J."/>
            <person name="Cron B.R."/>
            <person name="Toner B.M."/>
            <person name="Anantharaman K."/>
            <person name="Breier J.A."/>
            <person name="Dick G.J."/>
            <person name="Li M."/>
        </authorList>
    </citation>
    <scope>NUCLEOTIDE SEQUENCE</scope>
    <source>
        <strain evidence="14">SZUA-1515</strain>
    </source>
</reference>
<evidence type="ECO:0000256" key="5">
    <source>
        <dbReference type="ARBA" id="ARBA00022741"/>
    </source>
</evidence>
<comment type="caution">
    <text evidence="11">Lacks conserved residue(s) required for the propagation of feature annotation.</text>
</comment>
<feature type="binding site" evidence="11">
    <location>
        <begin position="149"/>
        <end position="151"/>
    </location>
    <ligand>
        <name>CTP</name>
        <dbReference type="ChEBI" id="CHEBI:37563"/>
        <note>allosteric inhibitor</note>
    </ligand>
</feature>
<evidence type="ECO:0000256" key="11">
    <source>
        <dbReference type="HAMAP-Rule" id="MF_01227"/>
    </source>
</evidence>
<feature type="binding site" evidence="11">
    <location>
        <position position="15"/>
    </location>
    <ligand>
        <name>CTP</name>
        <dbReference type="ChEBI" id="CHEBI:37563"/>
        <note>allosteric inhibitor</note>
    </ligand>
</feature>
<comment type="pathway">
    <text evidence="1 11">Pyrimidine metabolism; CTP biosynthesis via de novo pathway; CTP from UDP: step 2/2.</text>
</comment>
<accession>A0A832ZWK1</accession>
<dbReference type="SUPFAM" id="SSF52540">
    <property type="entry name" value="P-loop containing nucleoside triphosphate hydrolases"/>
    <property type="match status" value="1"/>
</dbReference>
<comment type="subunit">
    <text evidence="11">Homotetramer.</text>
</comment>
<organism evidence="14 15">
    <name type="scientific">Caldiarchaeum subterraneum</name>
    <dbReference type="NCBI Taxonomy" id="311458"/>
    <lineage>
        <taxon>Archaea</taxon>
        <taxon>Nitrososphaerota</taxon>
        <taxon>Candidatus Caldarchaeales</taxon>
        <taxon>Candidatus Caldarchaeaceae</taxon>
        <taxon>Candidatus Caldarchaeum</taxon>
    </lineage>
</organism>
<feature type="region of interest" description="Amidoligase domain" evidence="11">
    <location>
        <begin position="1"/>
        <end position="268"/>
    </location>
</feature>
<dbReference type="InterPro" id="IPR027417">
    <property type="entry name" value="P-loop_NTPase"/>
</dbReference>
<comment type="function">
    <text evidence="11">Catalyzes the ATP-dependent amination of UTP to CTP with either L-glutamine or ammonia as the source of nitrogen. Regulates intracellular CTP levels through interactions with the four ribonucleotide triphosphates.</text>
</comment>
<evidence type="ECO:0000256" key="3">
    <source>
        <dbReference type="ARBA" id="ARBA00022598"/>
    </source>
</evidence>
<dbReference type="PANTHER" id="PTHR11550:SF0">
    <property type="entry name" value="CTP SYNTHASE-RELATED"/>
    <property type="match status" value="1"/>
</dbReference>
<dbReference type="FunFam" id="3.40.50.300:FF:000009">
    <property type="entry name" value="CTP synthase"/>
    <property type="match status" value="1"/>
</dbReference>
<dbReference type="EC" id="6.3.4.2" evidence="11"/>
<feature type="active site" evidence="11">
    <location>
        <position position="509"/>
    </location>
</feature>
<dbReference type="Proteomes" id="UP000608579">
    <property type="component" value="Unassembled WGS sequence"/>
</dbReference>
<feature type="domain" description="CTP synthase N-terminal" evidence="13">
    <location>
        <begin position="5"/>
        <end position="268"/>
    </location>
</feature>
<protein>
    <recommendedName>
        <fullName evidence="11">CTP synthase</fullName>
        <ecNumber evidence="11">6.3.4.2</ecNumber>
    </recommendedName>
    <alternativeName>
        <fullName evidence="11">Cytidine 5'-triphosphate synthase</fullName>
    </alternativeName>
    <alternativeName>
        <fullName evidence="11">Cytidine triphosphate synthetase</fullName>
        <shortName evidence="11">CTP synthetase</shortName>
        <shortName evidence="11">CTPS</shortName>
    </alternativeName>
    <alternativeName>
        <fullName evidence="11">UTP--ammonia ligase</fullName>
    </alternativeName>
</protein>
<feature type="active site" description="Nucleophile; for glutamine hydrolysis" evidence="11">
    <location>
        <position position="383"/>
    </location>
</feature>
<dbReference type="InterPro" id="IPR029062">
    <property type="entry name" value="Class_I_gatase-like"/>
</dbReference>
<feature type="binding site" evidence="11">
    <location>
        <position position="225"/>
    </location>
    <ligand>
        <name>UTP</name>
        <dbReference type="ChEBI" id="CHEBI:46398"/>
    </ligand>
</feature>
<dbReference type="GO" id="GO:0046872">
    <property type="term" value="F:metal ion binding"/>
    <property type="evidence" value="ECO:0007669"/>
    <property type="project" value="UniProtKB-KW"/>
</dbReference>
<dbReference type="EMBL" id="DQVM01000120">
    <property type="protein sequence ID" value="HIQ30159.1"/>
    <property type="molecule type" value="Genomic_DNA"/>
</dbReference>
<feature type="binding site" evidence="11">
    <location>
        <position position="56"/>
    </location>
    <ligand>
        <name>L-glutamine</name>
        <dbReference type="ChEBI" id="CHEBI:58359"/>
    </ligand>
</feature>
<dbReference type="NCBIfam" id="NF003792">
    <property type="entry name" value="PRK05380.1"/>
    <property type="match status" value="1"/>
</dbReference>
<dbReference type="InterPro" id="IPR033828">
    <property type="entry name" value="GATase1_CTP_Synthase"/>
</dbReference>
<evidence type="ECO:0000259" key="13">
    <source>
        <dbReference type="Pfam" id="PF06418"/>
    </source>
</evidence>
<feature type="binding site" evidence="11">
    <location>
        <begin position="189"/>
        <end position="194"/>
    </location>
    <ligand>
        <name>UTP</name>
        <dbReference type="ChEBI" id="CHEBI:46398"/>
    </ligand>
</feature>
<evidence type="ECO:0000256" key="6">
    <source>
        <dbReference type="ARBA" id="ARBA00022840"/>
    </source>
</evidence>
<evidence type="ECO:0000313" key="14">
    <source>
        <dbReference type="EMBL" id="HIQ30159.1"/>
    </source>
</evidence>
<keyword evidence="4 11" id="KW-0479">Metal-binding</keyword>
<dbReference type="InterPro" id="IPR017456">
    <property type="entry name" value="CTP_synthase_N"/>
</dbReference>
<dbReference type="GO" id="GO:0005524">
    <property type="term" value="F:ATP binding"/>
    <property type="evidence" value="ECO:0007669"/>
    <property type="project" value="UniProtKB-KW"/>
</dbReference>
<feature type="domain" description="Glutamine amidotransferase" evidence="12">
    <location>
        <begin position="303"/>
        <end position="528"/>
    </location>
</feature>
<comment type="miscellaneous">
    <text evidence="11">CTPSs have evolved a hybrid strategy for distinguishing between UTP and CTP. The overlapping regions of the product feedback inhibitory and substrate sites recognize a common feature in both compounds, the triphosphate moiety. To differentiate isosteric substrate and product pyrimidine rings, an additional pocket far from the expected kinase/ligase catalytic site, specifically recognizes the cytosine and ribose portions of the product inhibitor.</text>
</comment>
<feature type="active site" evidence="11">
    <location>
        <position position="511"/>
    </location>
</feature>
<dbReference type="NCBIfam" id="TIGR00337">
    <property type="entry name" value="PyrG"/>
    <property type="match status" value="1"/>
</dbReference>
<feature type="binding site" evidence="11">
    <location>
        <position position="73"/>
    </location>
    <ligand>
        <name>Mg(2+)</name>
        <dbReference type="ChEBI" id="CHEBI:18420"/>
    </ligand>
</feature>
<evidence type="ECO:0000256" key="1">
    <source>
        <dbReference type="ARBA" id="ARBA00005171"/>
    </source>
</evidence>
<dbReference type="Pfam" id="PF00117">
    <property type="entry name" value="GATase"/>
    <property type="match status" value="1"/>
</dbReference>
<sequence>MARTKYVFVTGGVVSSVGKGTVASSVGKILSVRGLTTQFIKIDPYVNVDAGTLNPYSHGEVFVTDDGGETDLDLGWYERFLDIRTSRINNITTGQVYNEVIARERRGDYLGQCVQIVPHVTDEIKRRIRLVGRGGVDVVVVEVGGTAGDIEGLPFLEAIRQMRLEEGYENTLFIHVALVPKLKATGEFKTKALQHSVNELRRIGIQPDIIVARSEANIDKEARRKIALFGTLPEEAVFCSYDVDCIYELPLILEEQGMGRYIVERLRLTTQEPGWSRWRKVVSLYKKTRQTVKIAICGKYTQLSDAYVSVKEALLHAGVNMEASVDITWIDTEAIEEEPEKVNILSQFDGILVPGGFGKRGAEGKILCIKYARENDIPYLGICFGMQLAIVEFARNVCGLEDAASTEINQEAKHPVIDLLPEQRNVDAKGGTMRLGSLPIYVKRDTLAYRLYRQEVINQRHRHRYEVNPDYWETLQKHGLVFSGLSPDGRRVEIIELPGKFYFLATQYHPEFLSRPNKPEPTYLGFVKAALDKKIGLESFQEPQLVI</sequence>
<comment type="catalytic activity">
    <reaction evidence="10 11">
        <text>UTP + L-glutamine + ATP + H2O = CTP + L-glutamate + ADP + phosphate + 2 H(+)</text>
        <dbReference type="Rhea" id="RHEA:26426"/>
        <dbReference type="ChEBI" id="CHEBI:15377"/>
        <dbReference type="ChEBI" id="CHEBI:15378"/>
        <dbReference type="ChEBI" id="CHEBI:29985"/>
        <dbReference type="ChEBI" id="CHEBI:30616"/>
        <dbReference type="ChEBI" id="CHEBI:37563"/>
        <dbReference type="ChEBI" id="CHEBI:43474"/>
        <dbReference type="ChEBI" id="CHEBI:46398"/>
        <dbReference type="ChEBI" id="CHEBI:58359"/>
        <dbReference type="ChEBI" id="CHEBI:456216"/>
        <dbReference type="EC" id="6.3.4.2"/>
    </reaction>
</comment>
<dbReference type="GO" id="GO:0042802">
    <property type="term" value="F:identical protein binding"/>
    <property type="evidence" value="ECO:0007669"/>
    <property type="project" value="TreeGrafter"/>
</dbReference>
<keyword evidence="5 11" id="KW-0547">Nucleotide-binding</keyword>
<evidence type="ECO:0000256" key="9">
    <source>
        <dbReference type="ARBA" id="ARBA00022975"/>
    </source>
</evidence>
<keyword evidence="3 11" id="KW-0436">Ligase</keyword>
<evidence type="ECO:0000256" key="10">
    <source>
        <dbReference type="ARBA" id="ARBA00047781"/>
    </source>
</evidence>
<evidence type="ECO:0000259" key="12">
    <source>
        <dbReference type="Pfam" id="PF00117"/>
    </source>
</evidence>
<dbReference type="InterPro" id="IPR004468">
    <property type="entry name" value="CTP_synthase"/>
</dbReference>
<feature type="binding site" evidence="11">
    <location>
        <begin position="189"/>
        <end position="194"/>
    </location>
    <ligand>
        <name>CTP</name>
        <dbReference type="ChEBI" id="CHEBI:37563"/>
        <note>allosteric inhibitor</note>
    </ligand>
</feature>
<feature type="binding site" evidence="11">
    <location>
        <position position="243"/>
    </location>
    <ligand>
        <name>ATP</name>
        <dbReference type="ChEBI" id="CHEBI:30616"/>
    </ligand>
</feature>
<comment type="catalytic activity">
    <reaction evidence="11">
        <text>UTP + NH4(+) + ATP = CTP + ADP + phosphate + 2 H(+)</text>
        <dbReference type="Rhea" id="RHEA:16597"/>
        <dbReference type="ChEBI" id="CHEBI:15378"/>
        <dbReference type="ChEBI" id="CHEBI:28938"/>
        <dbReference type="ChEBI" id="CHEBI:30616"/>
        <dbReference type="ChEBI" id="CHEBI:37563"/>
        <dbReference type="ChEBI" id="CHEBI:43474"/>
        <dbReference type="ChEBI" id="CHEBI:46398"/>
        <dbReference type="ChEBI" id="CHEBI:456216"/>
    </reaction>
</comment>
<dbReference type="GO" id="GO:0097268">
    <property type="term" value="C:cytoophidium"/>
    <property type="evidence" value="ECO:0007669"/>
    <property type="project" value="UniProtKB-ARBA"/>
</dbReference>
<evidence type="ECO:0000313" key="15">
    <source>
        <dbReference type="Proteomes" id="UP000608579"/>
    </source>
</evidence>
<dbReference type="CDD" id="cd01746">
    <property type="entry name" value="GATase1_CTP_Synthase"/>
    <property type="match status" value="1"/>
</dbReference>
<proteinExistence type="inferred from homology"/>
<dbReference type="AlphaFoldDB" id="A0A832ZWK1"/>
<keyword evidence="7 11" id="KW-0460">Magnesium</keyword>
<evidence type="ECO:0000256" key="2">
    <source>
        <dbReference type="ARBA" id="ARBA00007533"/>
    </source>
</evidence>
<feature type="binding site" evidence="11">
    <location>
        <position position="73"/>
    </location>
    <ligand>
        <name>ATP</name>
        <dbReference type="ChEBI" id="CHEBI:30616"/>
    </ligand>
</feature>
<evidence type="ECO:0000256" key="7">
    <source>
        <dbReference type="ARBA" id="ARBA00022842"/>
    </source>
</evidence>
<feature type="binding site" evidence="11">
    <location>
        <position position="142"/>
    </location>
    <ligand>
        <name>Mg(2+)</name>
        <dbReference type="ChEBI" id="CHEBI:18420"/>
    </ligand>
</feature>
<dbReference type="CDD" id="cd03113">
    <property type="entry name" value="CTPS_N"/>
    <property type="match status" value="1"/>
</dbReference>
<dbReference type="HAMAP" id="MF_01227">
    <property type="entry name" value="PyrG"/>
    <property type="match status" value="1"/>
</dbReference>
<feature type="binding site" evidence="11">
    <location>
        <position position="356"/>
    </location>
    <ligand>
        <name>L-glutamine</name>
        <dbReference type="ChEBI" id="CHEBI:58359"/>
    </ligand>
</feature>
<feature type="binding site" evidence="11">
    <location>
        <position position="407"/>
    </location>
    <ligand>
        <name>L-glutamine</name>
        <dbReference type="ChEBI" id="CHEBI:58359"/>
    </ligand>
</feature>
<dbReference type="FunFam" id="3.40.50.880:FF:000002">
    <property type="entry name" value="CTP synthase"/>
    <property type="match status" value="1"/>
</dbReference>
<comment type="activity regulation">
    <text evidence="11">Allosterically activated by GTP, when glutamine is the substrate; GTP has no effect on the reaction when ammonia is the substrate. The allosteric effector GTP functions by stabilizing the protein conformation that binds the tetrahedral intermediate(s) formed during glutamine hydrolysis. Inhibited by the product CTP, via allosteric rather than competitive inhibition.</text>
</comment>
<feature type="binding site" evidence="11">
    <location>
        <position position="464"/>
    </location>
    <ligand>
        <name>L-glutamine</name>
        <dbReference type="ChEBI" id="CHEBI:58359"/>
    </ligand>
</feature>
<dbReference type="Gene3D" id="3.40.50.880">
    <property type="match status" value="1"/>
</dbReference>
<feature type="binding site" evidence="11">
    <location>
        <position position="225"/>
    </location>
    <ligand>
        <name>CTP</name>
        <dbReference type="ChEBI" id="CHEBI:37563"/>
        <note>allosteric inhibitor</note>
    </ligand>
</feature>
<dbReference type="UniPathway" id="UPA00159">
    <property type="reaction ID" value="UER00277"/>
</dbReference>